<evidence type="ECO:0000256" key="1">
    <source>
        <dbReference type="SAM" id="MobiDB-lite"/>
    </source>
</evidence>
<dbReference type="AlphaFoldDB" id="I3IKP0"/>
<sequence>MVQTGNRKMKRLLGAIFVTFLVGWFGAGCASYNKQTKNINQSWESGNIQSAAAQVSAEAEKRKDTKDAVIWRLEQGAVLRAAGQLEESNHAFDMAEEMINRFEEKAKVKVSHETLASVTNLTTLPYEGFAYDKIMMNTYKALNYLELGDYEKARVEFNRAYERQDEAVQVNAARIEKAQEEGKRKNLYVDLEDVHNDGRFRNQFENNYASLEQFKAYADYVNPLTVYLDALFFMNQAAGFSDLERSRKSFERVLGMVNESKFIHQDLETLQQVIEGHPIPATTYVFFETGLAPEREQIRIDLPLFIVTPQVPYVGAAFPKLKYRNSYLSGLYVSSEEMTESTLLLSNMDAVVTHEFKNVLPLIITKTLIASALKAGAAYGAYAGMTNGGRNNPEAGLAVLIAGAITQVVMNQADLRTWTTLPKEFQVCRFPTPANRKIELSAPDCGQKVPVILDEGVVNVVWVKSVNRNSPLLVKQFTLLKDNTKRDVPFEIPASKSIPLVESSRPEQSTQKSEQTDKVNKS</sequence>
<comment type="caution">
    <text evidence="2">The sequence shown here is derived from an EMBL/GenBank/DDBJ whole genome shotgun (WGS) entry which is preliminary data.</text>
</comment>
<organism evidence="2 3">
    <name type="scientific">Candidatus Jettenia caeni</name>
    <dbReference type="NCBI Taxonomy" id="247490"/>
    <lineage>
        <taxon>Bacteria</taxon>
        <taxon>Pseudomonadati</taxon>
        <taxon>Planctomycetota</taxon>
        <taxon>Candidatus Brocadiia</taxon>
        <taxon>Candidatus Brocadiales</taxon>
        <taxon>Candidatus Brocadiaceae</taxon>
        <taxon>Candidatus Jettenia</taxon>
    </lineage>
</organism>
<evidence type="ECO:0008006" key="4">
    <source>
        <dbReference type="Google" id="ProtNLM"/>
    </source>
</evidence>
<dbReference type="OrthoDB" id="9769023at2"/>
<gene>
    <name evidence="2" type="ORF">KSU1_C0689</name>
</gene>
<dbReference type="PROSITE" id="PS51257">
    <property type="entry name" value="PROKAR_LIPOPROTEIN"/>
    <property type="match status" value="1"/>
</dbReference>
<name>I3IKP0_9BACT</name>
<dbReference type="Proteomes" id="UP000002985">
    <property type="component" value="Unassembled WGS sequence"/>
</dbReference>
<evidence type="ECO:0000313" key="2">
    <source>
        <dbReference type="EMBL" id="GAB62285.1"/>
    </source>
</evidence>
<keyword evidence="3" id="KW-1185">Reference proteome</keyword>
<reference evidence="2 3" key="1">
    <citation type="journal article" date="2012" name="FEBS Lett.">
        <title>Anammox organism KSU-1 expresses a NirK-type copper-containing nitrite reductase instead of a NirS-type with cytochrome cd1.</title>
        <authorList>
            <person name="Hira D."/>
            <person name="Toh H."/>
            <person name="Migita C.T."/>
            <person name="Okubo H."/>
            <person name="Nishiyama T."/>
            <person name="Hattori M."/>
            <person name="Furukawa K."/>
            <person name="Fujii T."/>
        </authorList>
    </citation>
    <scope>NUCLEOTIDE SEQUENCE [LARGE SCALE GENOMIC DNA]</scope>
</reference>
<accession>I3IKP0</accession>
<dbReference type="EMBL" id="BAFH01000003">
    <property type="protein sequence ID" value="GAB62285.1"/>
    <property type="molecule type" value="Genomic_DNA"/>
</dbReference>
<evidence type="ECO:0000313" key="3">
    <source>
        <dbReference type="Proteomes" id="UP000002985"/>
    </source>
</evidence>
<proteinExistence type="predicted"/>
<feature type="region of interest" description="Disordered" evidence="1">
    <location>
        <begin position="499"/>
        <end position="522"/>
    </location>
</feature>
<dbReference type="eggNOG" id="COG3014">
    <property type="taxonomic scope" value="Bacteria"/>
</dbReference>
<dbReference type="InterPro" id="IPR011990">
    <property type="entry name" value="TPR-like_helical_dom_sf"/>
</dbReference>
<dbReference type="SUPFAM" id="SSF48452">
    <property type="entry name" value="TPR-like"/>
    <property type="match status" value="1"/>
</dbReference>
<protein>
    <recommendedName>
        <fullName evidence="4">Lipoprotein</fullName>
    </recommendedName>
</protein>
<dbReference type="STRING" id="247490.KSU1_C0689"/>